<comment type="caution">
    <text evidence="1">The sequence shown here is derived from an EMBL/GenBank/DDBJ whole genome shotgun (WGS) entry which is preliminary data.</text>
</comment>
<gene>
    <name evidence="1" type="ORF">LCGC14_0422780</name>
</gene>
<accession>A0A0F9SQC7</accession>
<dbReference type="EMBL" id="LAZR01000387">
    <property type="protein sequence ID" value="KKN71235.1"/>
    <property type="molecule type" value="Genomic_DNA"/>
</dbReference>
<reference evidence="1" key="1">
    <citation type="journal article" date="2015" name="Nature">
        <title>Complex archaea that bridge the gap between prokaryotes and eukaryotes.</title>
        <authorList>
            <person name="Spang A."/>
            <person name="Saw J.H."/>
            <person name="Jorgensen S.L."/>
            <person name="Zaremba-Niedzwiedzka K."/>
            <person name="Martijn J."/>
            <person name="Lind A.E."/>
            <person name="van Eijk R."/>
            <person name="Schleper C."/>
            <person name="Guy L."/>
            <person name="Ettema T.J."/>
        </authorList>
    </citation>
    <scope>NUCLEOTIDE SEQUENCE</scope>
</reference>
<evidence type="ECO:0000313" key="1">
    <source>
        <dbReference type="EMBL" id="KKN71235.1"/>
    </source>
</evidence>
<proteinExistence type="predicted"/>
<organism evidence="1">
    <name type="scientific">marine sediment metagenome</name>
    <dbReference type="NCBI Taxonomy" id="412755"/>
    <lineage>
        <taxon>unclassified sequences</taxon>
        <taxon>metagenomes</taxon>
        <taxon>ecological metagenomes</taxon>
    </lineage>
</organism>
<protein>
    <submittedName>
        <fullName evidence="1">Uncharacterized protein</fullName>
    </submittedName>
</protein>
<name>A0A0F9SQC7_9ZZZZ</name>
<dbReference type="AlphaFoldDB" id="A0A0F9SQC7"/>
<sequence length="71" mass="8189">MKAEQAKPKQQFVPVIVTLESQEEVDSLHAIGNHCKISHALPALHSWYIQLNPFTTVHRSELWTKLNETIR</sequence>